<evidence type="ECO:0000256" key="10">
    <source>
        <dbReference type="ARBA" id="ARBA00023277"/>
    </source>
</evidence>
<protein>
    <recommendedName>
        <fullName evidence="11">Carbohydrate sulfotransferase</fullName>
        <ecNumber evidence="11">2.8.2.-</ecNumber>
    </recommendedName>
</protein>
<dbReference type="GO" id="GO:0030166">
    <property type="term" value="P:proteoglycan biosynthetic process"/>
    <property type="evidence" value="ECO:0007669"/>
    <property type="project" value="TreeGrafter"/>
</dbReference>
<gene>
    <name evidence="14" type="primary">CHST11</name>
</gene>
<dbReference type="GO" id="GO:0000139">
    <property type="term" value="C:Golgi membrane"/>
    <property type="evidence" value="ECO:0007669"/>
    <property type="project" value="UniProtKB-SubCell"/>
</dbReference>
<dbReference type="GO" id="GO:0016051">
    <property type="term" value="P:carbohydrate biosynthetic process"/>
    <property type="evidence" value="ECO:0007669"/>
    <property type="project" value="InterPro"/>
</dbReference>
<evidence type="ECO:0000256" key="7">
    <source>
        <dbReference type="ARBA" id="ARBA00023034"/>
    </source>
</evidence>
<dbReference type="GO" id="GO:0008146">
    <property type="term" value="F:sulfotransferase activity"/>
    <property type="evidence" value="ECO:0007669"/>
    <property type="project" value="InterPro"/>
</dbReference>
<comment type="similarity">
    <text evidence="2 11">Belongs to the sulfotransferase 2 family.</text>
</comment>
<comment type="subcellular location">
    <subcellularLocation>
        <location evidence="1 11">Golgi apparatus membrane</location>
        <topology evidence="1 11">Single-pass type II membrane protein</topology>
    </subcellularLocation>
</comment>
<keyword evidence="9 11" id="KW-0325">Glycoprotein</keyword>
<dbReference type="CTD" id="50515"/>
<name>A0AAJ7T335_PETMA</name>
<dbReference type="GeneID" id="116942443"/>
<keyword evidence="5 11" id="KW-0735">Signal-anchor</keyword>
<dbReference type="AlphaFoldDB" id="A0AAJ7T335"/>
<feature type="region of interest" description="Disordered" evidence="12">
    <location>
        <begin position="76"/>
        <end position="112"/>
    </location>
</feature>
<dbReference type="KEGG" id="pmrn:116942443"/>
<dbReference type="PANTHER" id="PTHR12137:SF60">
    <property type="entry name" value="CARBOHYDRATE SULFOTRANSFERASE 13"/>
    <property type="match status" value="1"/>
</dbReference>
<dbReference type="InterPro" id="IPR005331">
    <property type="entry name" value="Sulfotransferase"/>
</dbReference>
<feature type="transmembrane region" description="Helical" evidence="11">
    <location>
        <begin position="7"/>
        <end position="27"/>
    </location>
</feature>
<dbReference type="PANTHER" id="PTHR12137">
    <property type="entry name" value="CARBOHYDRATE SULFOTRANSFERASE"/>
    <property type="match status" value="1"/>
</dbReference>
<keyword evidence="10 11" id="KW-0119">Carbohydrate metabolism</keyword>
<organism evidence="13 14">
    <name type="scientific">Petromyzon marinus</name>
    <name type="common">Sea lamprey</name>
    <dbReference type="NCBI Taxonomy" id="7757"/>
    <lineage>
        <taxon>Eukaryota</taxon>
        <taxon>Metazoa</taxon>
        <taxon>Chordata</taxon>
        <taxon>Craniata</taxon>
        <taxon>Vertebrata</taxon>
        <taxon>Cyclostomata</taxon>
        <taxon>Hyperoartia</taxon>
        <taxon>Petromyzontiformes</taxon>
        <taxon>Petromyzontidae</taxon>
        <taxon>Petromyzon</taxon>
    </lineage>
</organism>
<keyword evidence="4 11" id="KW-0812">Transmembrane</keyword>
<evidence type="ECO:0000256" key="4">
    <source>
        <dbReference type="ARBA" id="ARBA00022692"/>
    </source>
</evidence>
<accession>A0AAJ7T335</accession>
<evidence type="ECO:0000313" key="14">
    <source>
        <dbReference type="RefSeq" id="XP_032810264.1"/>
    </source>
</evidence>
<keyword evidence="6 11" id="KW-1133">Transmembrane helix</keyword>
<keyword evidence="7 11" id="KW-0333">Golgi apparatus</keyword>
<dbReference type="Pfam" id="PF03567">
    <property type="entry name" value="Sulfotransfer_2"/>
    <property type="match status" value="1"/>
</dbReference>
<dbReference type="EC" id="2.8.2.-" evidence="11"/>
<keyword evidence="3 11" id="KW-0808">Transferase</keyword>
<reference evidence="14" key="1">
    <citation type="submission" date="2025-08" db="UniProtKB">
        <authorList>
            <consortium name="RefSeq"/>
        </authorList>
    </citation>
    <scope>IDENTIFICATION</scope>
    <source>
        <tissue evidence="14">Sperm</tissue>
    </source>
</reference>
<dbReference type="RefSeq" id="XP_032810264.1">
    <property type="nucleotide sequence ID" value="XM_032954373.1"/>
</dbReference>
<evidence type="ECO:0000313" key="13">
    <source>
        <dbReference type="Proteomes" id="UP001318040"/>
    </source>
</evidence>
<dbReference type="InterPro" id="IPR018011">
    <property type="entry name" value="Carb_sulfotrans_8-10"/>
</dbReference>
<keyword evidence="8 11" id="KW-0472">Membrane</keyword>
<evidence type="ECO:0000256" key="1">
    <source>
        <dbReference type="ARBA" id="ARBA00004323"/>
    </source>
</evidence>
<evidence type="ECO:0000256" key="8">
    <source>
        <dbReference type="ARBA" id="ARBA00023136"/>
    </source>
</evidence>
<evidence type="ECO:0000256" key="2">
    <source>
        <dbReference type="ARBA" id="ARBA00006339"/>
    </source>
</evidence>
<evidence type="ECO:0000256" key="3">
    <source>
        <dbReference type="ARBA" id="ARBA00022679"/>
    </source>
</evidence>
<evidence type="ECO:0000256" key="6">
    <source>
        <dbReference type="ARBA" id="ARBA00022989"/>
    </source>
</evidence>
<evidence type="ECO:0000256" key="9">
    <source>
        <dbReference type="ARBA" id="ARBA00023180"/>
    </source>
</evidence>
<sequence>MDARRRSVGRVIFVTSVGSCLLVIFYFQMVHKGPGIGEYWSRKGDHRGSGANSFSQEEFESMLAIHERRRVALQRACEATDGSSSASSTGVAAYDADDPNDPDAAETPPLSPESLRHLLVDDEHRLLYCYVPKVACTNWKRVLLVLTGQSGGTRDPLGIPAARAHVQGTLRSLAEFPPREARRRLASYVKFMFSREPFERLVSAYRNKFTQAYNTAFHRRYGTRIVRRYRANATAEALEGGDDVSFGEFVRYLLDPRTEPFNEHWELASSLCSPCRVRYDVIGRYETLERDAAFVLRSAGADRLVGFPAFPKQTRTTNEMTAKFFENITAEDQVRLYELYRLDFLLFNYSVPSYLRTQ</sequence>
<evidence type="ECO:0000256" key="12">
    <source>
        <dbReference type="SAM" id="MobiDB-lite"/>
    </source>
</evidence>
<proteinExistence type="inferred from homology"/>
<keyword evidence="13" id="KW-1185">Reference proteome</keyword>
<evidence type="ECO:0000256" key="11">
    <source>
        <dbReference type="RuleBase" id="RU364020"/>
    </source>
</evidence>
<evidence type="ECO:0000256" key="5">
    <source>
        <dbReference type="ARBA" id="ARBA00022968"/>
    </source>
</evidence>
<feature type="compositionally biased region" description="Acidic residues" evidence="12">
    <location>
        <begin position="95"/>
        <end position="104"/>
    </location>
</feature>
<feature type="compositionally biased region" description="Low complexity" evidence="12">
    <location>
        <begin position="79"/>
        <end position="94"/>
    </location>
</feature>
<dbReference type="Proteomes" id="UP001318040">
    <property type="component" value="Chromosome 14"/>
</dbReference>